<feature type="domain" description="Lipocalin-like" evidence="2">
    <location>
        <begin position="79"/>
        <end position="163"/>
    </location>
</feature>
<comment type="caution">
    <text evidence="3">The sequence shown here is derived from an EMBL/GenBank/DDBJ whole genome shotgun (WGS) entry which is preliminary data.</text>
</comment>
<keyword evidence="1" id="KW-0812">Transmembrane</keyword>
<evidence type="ECO:0000256" key="1">
    <source>
        <dbReference type="SAM" id="Phobius"/>
    </source>
</evidence>
<sequence length="186" mass="21215">MLPLGILSSKKAVILRIALAYKYPFLGIVSHFMNLFFYTKFKTYLNRMIMKNFTLLLLLIATVTITGCKKDKDEDAGGIVGKWYLHSYINIVYTNGKVTDQNSQTASDRSNYIEFKSNGTAADNEGDQFSYKINGTQLILKDLEDGEDELYEIRKINNSELVIFNELVQQAGSDQIKYTTETTFKK</sequence>
<keyword evidence="1" id="KW-0472">Membrane</keyword>
<keyword evidence="1" id="KW-1133">Transmembrane helix</keyword>
<dbReference type="EMBL" id="SJSM01000001">
    <property type="protein sequence ID" value="TCC99391.1"/>
    <property type="molecule type" value="Genomic_DNA"/>
</dbReference>
<accession>A0A4R0NFW7</accession>
<dbReference type="OrthoDB" id="9890710at2"/>
<dbReference type="InterPro" id="IPR024311">
    <property type="entry name" value="Lipocalin-like"/>
</dbReference>
<reference evidence="3 4" key="1">
    <citation type="submission" date="2019-02" db="EMBL/GenBank/DDBJ databases">
        <title>Pedobacter sp. RP-3-8 sp. nov., isolated from Arctic soil.</title>
        <authorList>
            <person name="Dahal R.H."/>
        </authorList>
    </citation>
    <scope>NUCLEOTIDE SEQUENCE [LARGE SCALE GENOMIC DNA]</scope>
    <source>
        <strain evidence="3 4">RP-3-8</strain>
    </source>
</reference>
<evidence type="ECO:0000313" key="3">
    <source>
        <dbReference type="EMBL" id="TCC99391.1"/>
    </source>
</evidence>
<dbReference type="Proteomes" id="UP000291117">
    <property type="component" value="Unassembled WGS sequence"/>
</dbReference>
<feature type="transmembrane region" description="Helical" evidence="1">
    <location>
        <begin position="49"/>
        <end position="67"/>
    </location>
</feature>
<protein>
    <recommendedName>
        <fullName evidence="2">Lipocalin-like domain-containing protein</fullName>
    </recommendedName>
</protein>
<proteinExistence type="predicted"/>
<dbReference type="AlphaFoldDB" id="A0A4R0NFW7"/>
<name>A0A4R0NFW7_9SPHI</name>
<evidence type="ECO:0000259" key="2">
    <source>
        <dbReference type="Pfam" id="PF13648"/>
    </source>
</evidence>
<feature type="transmembrane region" description="Helical" evidence="1">
    <location>
        <begin position="20"/>
        <end position="37"/>
    </location>
</feature>
<keyword evidence="4" id="KW-1185">Reference proteome</keyword>
<gene>
    <name evidence="3" type="ORF">EZ444_01570</name>
</gene>
<evidence type="ECO:0000313" key="4">
    <source>
        <dbReference type="Proteomes" id="UP000291117"/>
    </source>
</evidence>
<dbReference type="Pfam" id="PF13648">
    <property type="entry name" value="Lipocalin_4"/>
    <property type="match status" value="1"/>
</dbReference>
<organism evidence="3 4">
    <name type="scientific">Pedobacter hiemivivus</name>
    <dbReference type="NCBI Taxonomy" id="2530454"/>
    <lineage>
        <taxon>Bacteria</taxon>
        <taxon>Pseudomonadati</taxon>
        <taxon>Bacteroidota</taxon>
        <taxon>Sphingobacteriia</taxon>
        <taxon>Sphingobacteriales</taxon>
        <taxon>Sphingobacteriaceae</taxon>
        <taxon>Pedobacter</taxon>
    </lineage>
</organism>